<name>A0AAV5CWX4_ELECO</name>
<feature type="transmembrane region" description="Helical" evidence="2">
    <location>
        <begin position="104"/>
        <end position="124"/>
    </location>
</feature>
<accession>A0AAV5CWX4</accession>
<sequence>MESLVLASSCSAFPRLPLLSAASRGPRLPAAPPLGAGRRGEHGGSGSSSPRPLAGSRGSRNVFEQLNSKGFASVSSSTSNENMSTGTGSLPPVPPSSSYFGSPVFWIGVGVALSVAFSAVSSMLKKYAMQQAFKSMMNQAPPNSFGSNSPFPFAMPQQAAPTAPSSYPYSYSEPKKDIYKQAATVDVSATEVEVAGIFRSGRCG</sequence>
<dbReference type="GO" id="GO:0009535">
    <property type="term" value="C:chloroplast thylakoid membrane"/>
    <property type="evidence" value="ECO:0007669"/>
    <property type="project" value="TreeGrafter"/>
</dbReference>
<proteinExistence type="predicted"/>
<dbReference type="GO" id="GO:0009658">
    <property type="term" value="P:chloroplast organization"/>
    <property type="evidence" value="ECO:0007669"/>
    <property type="project" value="TreeGrafter"/>
</dbReference>
<reference evidence="3" key="2">
    <citation type="submission" date="2021-12" db="EMBL/GenBank/DDBJ databases">
        <title>Resequencing data analysis of finger millet.</title>
        <authorList>
            <person name="Hatakeyama M."/>
            <person name="Aluri S."/>
            <person name="Balachadran M.T."/>
            <person name="Sivarajan S.R."/>
            <person name="Poveda L."/>
            <person name="Shimizu-Inatsugi R."/>
            <person name="Schlapbach R."/>
            <person name="Sreeman S.M."/>
            <person name="Shimizu K.K."/>
        </authorList>
    </citation>
    <scope>NUCLEOTIDE SEQUENCE</scope>
</reference>
<feature type="compositionally biased region" description="Low complexity" evidence="1">
    <location>
        <begin position="27"/>
        <end position="36"/>
    </location>
</feature>
<evidence type="ECO:0000256" key="2">
    <source>
        <dbReference type="SAM" id="Phobius"/>
    </source>
</evidence>
<keyword evidence="2" id="KW-1133">Transmembrane helix</keyword>
<organism evidence="3 4">
    <name type="scientific">Eleusine coracana subsp. coracana</name>
    <dbReference type="NCBI Taxonomy" id="191504"/>
    <lineage>
        <taxon>Eukaryota</taxon>
        <taxon>Viridiplantae</taxon>
        <taxon>Streptophyta</taxon>
        <taxon>Embryophyta</taxon>
        <taxon>Tracheophyta</taxon>
        <taxon>Spermatophyta</taxon>
        <taxon>Magnoliopsida</taxon>
        <taxon>Liliopsida</taxon>
        <taxon>Poales</taxon>
        <taxon>Poaceae</taxon>
        <taxon>PACMAD clade</taxon>
        <taxon>Chloridoideae</taxon>
        <taxon>Cynodonteae</taxon>
        <taxon>Eleusininae</taxon>
        <taxon>Eleusine</taxon>
    </lineage>
</organism>
<protein>
    <submittedName>
        <fullName evidence="3">Uncharacterized protein</fullName>
    </submittedName>
</protein>
<feature type="compositionally biased region" description="Low complexity" evidence="1">
    <location>
        <begin position="73"/>
        <end position="89"/>
    </location>
</feature>
<evidence type="ECO:0000256" key="1">
    <source>
        <dbReference type="SAM" id="MobiDB-lite"/>
    </source>
</evidence>
<feature type="region of interest" description="Disordered" evidence="1">
    <location>
        <begin position="27"/>
        <end position="58"/>
    </location>
</feature>
<feature type="compositionally biased region" description="Low complexity" evidence="1">
    <location>
        <begin position="47"/>
        <end position="58"/>
    </location>
</feature>
<keyword evidence="2" id="KW-0812">Transmembrane</keyword>
<dbReference type="GO" id="GO:0009706">
    <property type="term" value="C:chloroplast inner membrane"/>
    <property type="evidence" value="ECO:0007669"/>
    <property type="project" value="TreeGrafter"/>
</dbReference>
<keyword evidence="2" id="KW-0472">Membrane</keyword>
<dbReference type="GO" id="GO:0045037">
    <property type="term" value="P:protein import into chloroplast stroma"/>
    <property type="evidence" value="ECO:0007669"/>
    <property type="project" value="TreeGrafter"/>
</dbReference>
<evidence type="ECO:0000313" key="3">
    <source>
        <dbReference type="EMBL" id="GJN02874.1"/>
    </source>
</evidence>
<dbReference type="PANTHER" id="PTHR47296:SF1">
    <property type="entry name" value="PROTEIN TIC 40, CHLOROPLASTIC"/>
    <property type="match status" value="1"/>
</dbReference>
<dbReference type="Proteomes" id="UP001054889">
    <property type="component" value="Unassembled WGS sequence"/>
</dbReference>
<evidence type="ECO:0000313" key="4">
    <source>
        <dbReference type="Proteomes" id="UP001054889"/>
    </source>
</evidence>
<keyword evidence="4" id="KW-1185">Reference proteome</keyword>
<gene>
    <name evidence="3" type="primary">ga20263</name>
    <name evidence="3" type="ORF">PR202_ga20263</name>
</gene>
<feature type="region of interest" description="Disordered" evidence="1">
    <location>
        <begin position="72"/>
        <end position="92"/>
    </location>
</feature>
<dbReference type="EMBL" id="BQKI01000009">
    <property type="protein sequence ID" value="GJN02874.1"/>
    <property type="molecule type" value="Genomic_DNA"/>
</dbReference>
<reference evidence="3" key="1">
    <citation type="journal article" date="2018" name="DNA Res.">
        <title>Multiple hybrid de novo genome assembly of finger millet, an orphan allotetraploid crop.</title>
        <authorList>
            <person name="Hatakeyama M."/>
            <person name="Aluri S."/>
            <person name="Balachadran M.T."/>
            <person name="Sivarajan S.R."/>
            <person name="Patrignani A."/>
            <person name="Gruter S."/>
            <person name="Poveda L."/>
            <person name="Shimizu-Inatsugi R."/>
            <person name="Baeten J."/>
            <person name="Francoijs K.J."/>
            <person name="Nataraja K.N."/>
            <person name="Reddy Y.A.N."/>
            <person name="Phadnis S."/>
            <person name="Ravikumar R.L."/>
            <person name="Schlapbach R."/>
            <person name="Sreeman S.M."/>
            <person name="Shimizu K.K."/>
        </authorList>
    </citation>
    <scope>NUCLEOTIDE SEQUENCE</scope>
</reference>
<comment type="caution">
    <text evidence="3">The sequence shown here is derived from an EMBL/GenBank/DDBJ whole genome shotgun (WGS) entry which is preliminary data.</text>
</comment>
<dbReference type="AlphaFoldDB" id="A0AAV5CWX4"/>
<dbReference type="PANTHER" id="PTHR47296">
    <property type="entry name" value="PROTEIN TIC 40, CHLOROPLASTIC"/>
    <property type="match status" value="1"/>
</dbReference>